<keyword evidence="2" id="KW-1185">Reference proteome</keyword>
<evidence type="ECO:0000313" key="1">
    <source>
        <dbReference type="EMBL" id="GMF17363.1"/>
    </source>
</evidence>
<dbReference type="AlphaFoldDB" id="A0A9W6TQI2"/>
<sequence>MFTKSYQFIVKHNISTVLNADQTAVFYEYLPTKTINATGESTVWVKCGGKDKERATVMLLANWHGKKYLPIISFKAKAANATEKQRQNESTQNGFGPVLWPKMNQLQIEHGCQIYNNPTAWWNANISLKFLSYHFADRPNIEEKRLDEQLSGLDLQLALKLKQGLKRRNWNKLTTTTIIGGCSRVGVLDTRVADLDTEQNESIVEELAEELRCLRALGKPVHSEHDIRTDGDEN</sequence>
<dbReference type="EMBL" id="BSXW01000279">
    <property type="protein sequence ID" value="GMF17363.1"/>
    <property type="molecule type" value="Genomic_DNA"/>
</dbReference>
<comment type="caution">
    <text evidence="1">The sequence shown here is derived from an EMBL/GenBank/DDBJ whole genome shotgun (WGS) entry which is preliminary data.</text>
</comment>
<proteinExistence type="predicted"/>
<gene>
    <name evidence="1" type="ORF">Plil01_000632800</name>
</gene>
<dbReference type="Proteomes" id="UP001165083">
    <property type="component" value="Unassembled WGS sequence"/>
</dbReference>
<protein>
    <submittedName>
        <fullName evidence="1">Unnamed protein product</fullName>
    </submittedName>
</protein>
<accession>A0A9W6TQI2</accession>
<organism evidence="1 2">
    <name type="scientific">Phytophthora lilii</name>
    <dbReference type="NCBI Taxonomy" id="2077276"/>
    <lineage>
        <taxon>Eukaryota</taxon>
        <taxon>Sar</taxon>
        <taxon>Stramenopiles</taxon>
        <taxon>Oomycota</taxon>
        <taxon>Peronosporomycetes</taxon>
        <taxon>Peronosporales</taxon>
        <taxon>Peronosporaceae</taxon>
        <taxon>Phytophthora</taxon>
    </lineage>
</organism>
<evidence type="ECO:0000313" key="2">
    <source>
        <dbReference type="Proteomes" id="UP001165083"/>
    </source>
</evidence>
<dbReference type="OrthoDB" id="96086at2759"/>
<reference evidence="1" key="1">
    <citation type="submission" date="2023-04" db="EMBL/GenBank/DDBJ databases">
        <title>Phytophthora lilii NBRC 32176.</title>
        <authorList>
            <person name="Ichikawa N."/>
            <person name="Sato H."/>
            <person name="Tonouchi N."/>
        </authorList>
    </citation>
    <scope>NUCLEOTIDE SEQUENCE</scope>
    <source>
        <strain evidence="1">NBRC 32176</strain>
    </source>
</reference>
<name>A0A9W6TQI2_9STRA</name>